<dbReference type="Proteomes" id="UP000682308">
    <property type="component" value="Unassembled WGS sequence"/>
</dbReference>
<dbReference type="AlphaFoldDB" id="A0A941FD15"/>
<dbReference type="InterPro" id="IPR043504">
    <property type="entry name" value="Peptidase_S1_PA_chymotrypsin"/>
</dbReference>
<keyword evidence="3" id="KW-1185">Reference proteome</keyword>
<protein>
    <submittedName>
        <fullName evidence="2">Trypsin-like peptidase domain-containing protein</fullName>
    </submittedName>
</protein>
<comment type="caution">
    <text evidence="2">The sequence shown here is derived from an EMBL/GenBank/DDBJ whole genome shotgun (WGS) entry which is preliminary data.</text>
</comment>
<dbReference type="SUPFAM" id="SSF50494">
    <property type="entry name" value="Trypsin-like serine proteases"/>
    <property type="match status" value="1"/>
</dbReference>
<dbReference type="Pfam" id="PF13365">
    <property type="entry name" value="Trypsin_2"/>
    <property type="match status" value="1"/>
</dbReference>
<evidence type="ECO:0000313" key="3">
    <source>
        <dbReference type="Proteomes" id="UP000682308"/>
    </source>
</evidence>
<accession>A0A941FD15</accession>
<feature type="region of interest" description="Disordered" evidence="1">
    <location>
        <begin position="103"/>
        <end position="192"/>
    </location>
</feature>
<dbReference type="Gene3D" id="2.40.10.10">
    <property type="entry name" value="Trypsin-like serine proteases"/>
    <property type="match status" value="1"/>
</dbReference>
<dbReference type="EMBL" id="JAGTPG010000002">
    <property type="protein sequence ID" value="MBR8640991.1"/>
    <property type="molecule type" value="Genomic_DNA"/>
</dbReference>
<evidence type="ECO:0000313" key="2">
    <source>
        <dbReference type="EMBL" id="MBR8640991.1"/>
    </source>
</evidence>
<reference evidence="2 3" key="1">
    <citation type="submission" date="2021-04" db="EMBL/GenBank/DDBJ databases">
        <title>Characterization of the biosynthetic gene cluster of new lipopeptides with antitumor activity in the genome of the marine Streptomyces PHM034.</title>
        <authorList>
            <person name="Ceniceros A."/>
            <person name="Canedo L."/>
            <person name="Mendez C."/>
            <person name="Olano C."/>
            <person name="Schleissner C."/>
            <person name="Cuevas C."/>
            <person name="De La Calle F."/>
            <person name="Salas J.A."/>
        </authorList>
    </citation>
    <scope>NUCLEOTIDE SEQUENCE [LARGE SCALE GENOMIC DNA]</scope>
    <source>
        <strain evidence="2 3">PHM034</strain>
    </source>
</reference>
<organism evidence="2 3">
    <name type="scientific">Streptomyces tuirus</name>
    <dbReference type="NCBI Taxonomy" id="68278"/>
    <lineage>
        <taxon>Bacteria</taxon>
        <taxon>Bacillati</taxon>
        <taxon>Actinomycetota</taxon>
        <taxon>Actinomycetes</taxon>
        <taxon>Kitasatosporales</taxon>
        <taxon>Streptomycetaceae</taxon>
        <taxon>Streptomyces</taxon>
    </lineage>
</organism>
<gene>
    <name evidence="2" type="ORF">KEF29_20880</name>
</gene>
<proteinExistence type="predicted"/>
<evidence type="ECO:0000256" key="1">
    <source>
        <dbReference type="SAM" id="MobiDB-lite"/>
    </source>
</evidence>
<name>A0A941FD15_9ACTN</name>
<sequence>MQREAELEPEDAFRRRRTDHRAEALGPAVARVRSADGTPVGSGFLLAPGTVVTCAHVVAQALRTDARAESAPTGPVTVEFPLQRGSVAYEASVTAWQPVAADGTGDIAPLRLPEQSSPEEPVPVPWRAPATSGTTASGSWPSPPRPNTAPGSADGCSAPSDRAGSPWRRTAPRTTSRRGAAGLPSGTSPSVR</sequence>
<dbReference type="InterPro" id="IPR009003">
    <property type="entry name" value="Peptidase_S1_PA"/>
</dbReference>
<feature type="compositionally biased region" description="Polar residues" evidence="1">
    <location>
        <begin position="131"/>
        <end position="140"/>
    </location>
</feature>